<dbReference type="EMBL" id="PFLW01000074">
    <property type="protein sequence ID" value="PIY88683.1"/>
    <property type="molecule type" value="Genomic_DNA"/>
</dbReference>
<reference evidence="2" key="1">
    <citation type="submission" date="2017-09" db="EMBL/GenBank/DDBJ databases">
        <title>Depth-based differentiation of microbial function through sediment-hosted aquifers and enrichment of novel symbionts in the deep terrestrial subsurface.</title>
        <authorList>
            <person name="Probst A.J."/>
            <person name="Ladd B."/>
            <person name="Jarett J.K."/>
            <person name="Geller-Mcgrath D.E."/>
            <person name="Sieber C.M.K."/>
            <person name="Emerson J.B."/>
            <person name="Anantharaman K."/>
            <person name="Thomas B.C."/>
            <person name="Malmstrom R."/>
            <person name="Stieglmeier M."/>
            <person name="Klingl A."/>
            <person name="Woyke T."/>
            <person name="Ryan C.M."/>
            <person name="Banfield J.F."/>
        </authorList>
    </citation>
    <scope>NUCLEOTIDE SEQUENCE [LARGE SCALE GENOMIC DNA]</scope>
</reference>
<dbReference type="Proteomes" id="UP000230767">
    <property type="component" value="Unassembled WGS sequence"/>
</dbReference>
<sequence length="132" mass="15577">MKGGEMSEPRVKFSVEYWNPEYPDEIWAADWDLCKQKAWSISRSPDYKIAWEVVKNEIDGQAYLAVLEKFGLLEWKKEYPLRLVGKLSPAELALRRREKEKEYNLPYLEIISDNIDAEAEKGQILHHAEDYK</sequence>
<gene>
    <name evidence="1" type="ORF">COY73_03115</name>
</gene>
<comment type="caution">
    <text evidence="1">The sequence shown here is derived from an EMBL/GenBank/DDBJ whole genome shotgun (WGS) entry which is preliminary data.</text>
</comment>
<accession>A0A2M7R676</accession>
<dbReference type="AlphaFoldDB" id="A0A2M7R676"/>
<protein>
    <submittedName>
        <fullName evidence="1">Uncharacterized protein</fullName>
    </submittedName>
</protein>
<proteinExistence type="predicted"/>
<evidence type="ECO:0000313" key="1">
    <source>
        <dbReference type="EMBL" id="PIY88683.1"/>
    </source>
</evidence>
<organism evidence="1 2">
    <name type="scientific">Candidatus Nealsonbacteria bacterium CG_4_10_14_0_8_um_filter_37_14</name>
    <dbReference type="NCBI Taxonomy" id="1974684"/>
    <lineage>
        <taxon>Bacteria</taxon>
        <taxon>Candidatus Nealsoniibacteriota</taxon>
    </lineage>
</organism>
<name>A0A2M7R676_9BACT</name>
<evidence type="ECO:0000313" key="2">
    <source>
        <dbReference type="Proteomes" id="UP000230767"/>
    </source>
</evidence>